<dbReference type="EnsemblPlants" id="AET6Gv20536300.1">
    <property type="protein sequence ID" value="AET6Gv20536300.1"/>
    <property type="gene ID" value="AET6Gv20536300"/>
</dbReference>
<organism evidence="1 2">
    <name type="scientific">Aegilops tauschii subsp. strangulata</name>
    <name type="common">Goatgrass</name>
    <dbReference type="NCBI Taxonomy" id="200361"/>
    <lineage>
        <taxon>Eukaryota</taxon>
        <taxon>Viridiplantae</taxon>
        <taxon>Streptophyta</taxon>
        <taxon>Embryophyta</taxon>
        <taxon>Tracheophyta</taxon>
        <taxon>Spermatophyta</taxon>
        <taxon>Magnoliopsida</taxon>
        <taxon>Liliopsida</taxon>
        <taxon>Poales</taxon>
        <taxon>Poaceae</taxon>
        <taxon>BOP clade</taxon>
        <taxon>Pooideae</taxon>
        <taxon>Triticodae</taxon>
        <taxon>Triticeae</taxon>
        <taxon>Triticinae</taxon>
        <taxon>Aegilops</taxon>
    </lineage>
</organism>
<reference evidence="1" key="5">
    <citation type="journal article" date="2021" name="G3 (Bethesda)">
        <title>Aegilops tauschii genome assembly Aet v5.0 features greater sequence contiguity and improved annotation.</title>
        <authorList>
            <person name="Wang L."/>
            <person name="Zhu T."/>
            <person name="Rodriguez J.C."/>
            <person name="Deal K.R."/>
            <person name="Dubcovsky J."/>
            <person name="McGuire P.E."/>
            <person name="Lux T."/>
            <person name="Spannagl M."/>
            <person name="Mayer K.F.X."/>
            <person name="Baldrich P."/>
            <person name="Meyers B.C."/>
            <person name="Huo N."/>
            <person name="Gu Y.Q."/>
            <person name="Zhou H."/>
            <person name="Devos K.M."/>
            <person name="Bennetzen J.L."/>
            <person name="Unver T."/>
            <person name="Budak H."/>
            <person name="Gulick P.J."/>
            <person name="Galiba G."/>
            <person name="Kalapos B."/>
            <person name="Nelson D.R."/>
            <person name="Li P."/>
            <person name="You F.M."/>
            <person name="Luo M.C."/>
            <person name="Dvorak J."/>
        </authorList>
    </citation>
    <scope>NUCLEOTIDE SEQUENCE [LARGE SCALE GENOMIC DNA]</scope>
    <source>
        <strain evidence="1">cv. AL8/78</strain>
    </source>
</reference>
<accession>A0A453NY32</accession>
<keyword evidence="2" id="KW-1185">Reference proteome</keyword>
<evidence type="ECO:0000313" key="1">
    <source>
        <dbReference type="EnsemblPlants" id="AET6Gv20536300.1"/>
    </source>
</evidence>
<reference evidence="1" key="3">
    <citation type="journal article" date="2017" name="Nature">
        <title>Genome sequence of the progenitor of the wheat D genome Aegilops tauschii.</title>
        <authorList>
            <person name="Luo M.C."/>
            <person name="Gu Y.Q."/>
            <person name="Puiu D."/>
            <person name="Wang H."/>
            <person name="Twardziok S.O."/>
            <person name="Deal K.R."/>
            <person name="Huo N."/>
            <person name="Zhu T."/>
            <person name="Wang L."/>
            <person name="Wang Y."/>
            <person name="McGuire P.E."/>
            <person name="Liu S."/>
            <person name="Long H."/>
            <person name="Ramasamy R.K."/>
            <person name="Rodriguez J.C."/>
            <person name="Van S.L."/>
            <person name="Yuan L."/>
            <person name="Wang Z."/>
            <person name="Xia Z."/>
            <person name="Xiao L."/>
            <person name="Anderson O.D."/>
            <person name="Ouyang S."/>
            <person name="Liang Y."/>
            <person name="Zimin A.V."/>
            <person name="Pertea G."/>
            <person name="Qi P."/>
            <person name="Bennetzen J.L."/>
            <person name="Dai X."/>
            <person name="Dawson M.W."/>
            <person name="Muller H.G."/>
            <person name="Kugler K."/>
            <person name="Rivarola-Duarte L."/>
            <person name="Spannagl M."/>
            <person name="Mayer K.F.X."/>
            <person name="Lu F.H."/>
            <person name="Bevan M.W."/>
            <person name="Leroy P."/>
            <person name="Li P."/>
            <person name="You F.M."/>
            <person name="Sun Q."/>
            <person name="Liu Z."/>
            <person name="Lyons E."/>
            <person name="Wicker T."/>
            <person name="Salzberg S.L."/>
            <person name="Devos K.M."/>
            <person name="Dvorak J."/>
        </authorList>
    </citation>
    <scope>NUCLEOTIDE SEQUENCE [LARGE SCALE GENOMIC DNA]</scope>
    <source>
        <strain evidence="1">cv. AL8/78</strain>
    </source>
</reference>
<dbReference type="AlphaFoldDB" id="A0A453NY32"/>
<name>A0A453NY32_AEGTS</name>
<reference evidence="2" key="2">
    <citation type="journal article" date="2017" name="Nat. Plants">
        <title>The Aegilops tauschii genome reveals multiple impacts of transposons.</title>
        <authorList>
            <person name="Zhao G."/>
            <person name="Zou C."/>
            <person name="Li K."/>
            <person name="Wang K."/>
            <person name="Li T."/>
            <person name="Gao L."/>
            <person name="Zhang X."/>
            <person name="Wang H."/>
            <person name="Yang Z."/>
            <person name="Liu X."/>
            <person name="Jiang W."/>
            <person name="Mao L."/>
            <person name="Kong X."/>
            <person name="Jiao Y."/>
            <person name="Jia J."/>
        </authorList>
    </citation>
    <scope>NUCLEOTIDE SEQUENCE [LARGE SCALE GENOMIC DNA]</scope>
    <source>
        <strain evidence="2">cv. AL8/78</strain>
    </source>
</reference>
<evidence type="ECO:0000313" key="2">
    <source>
        <dbReference type="Proteomes" id="UP000015105"/>
    </source>
</evidence>
<proteinExistence type="predicted"/>
<reference evidence="1" key="4">
    <citation type="submission" date="2019-03" db="UniProtKB">
        <authorList>
            <consortium name="EnsemblPlants"/>
        </authorList>
    </citation>
    <scope>IDENTIFICATION</scope>
</reference>
<dbReference type="Gramene" id="AET6Gv20536300.1">
    <property type="protein sequence ID" value="AET6Gv20536300.1"/>
    <property type="gene ID" value="AET6Gv20536300"/>
</dbReference>
<dbReference type="Proteomes" id="UP000015105">
    <property type="component" value="Chromosome 6D"/>
</dbReference>
<protein>
    <submittedName>
        <fullName evidence="1">Uncharacterized protein</fullName>
    </submittedName>
</protein>
<reference evidence="2" key="1">
    <citation type="journal article" date="2014" name="Science">
        <title>Ancient hybridizations among the ancestral genomes of bread wheat.</title>
        <authorList>
            <consortium name="International Wheat Genome Sequencing Consortium,"/>
            <person name="Marcussen T."/>
            <person name="Sandve S.R."/>
            <person name="Heier L."/>
            <person name="Spannagl M."/>
            <person name="Pfeifer M."/>
            <person name="Jakobsen K.S."/>
            <person name="Wulff B.B."/>
            <person name="Steuernagel B."/>
            <person name="Mayer K.F."/>
            <person name="Olsen O.A."/>
        </authorList>
    </citation>
    <scope>NUCLEOTIDE SEQUENCE [LARGE SCALE GENOMIC DNA]</scope>
    <source>
        <strain evidence="2">cv. AL8/78</strain>
    </source>
</reference>
<sequence length="163" mass="17952">RLYHSSLFYSRSPPIPFSLFRSCKGGVWGEKGDLRQTVVVAGSRLRQVLQLEYTCLLLAGTADLMAVELAPLNLSGGSPPVHRRRQVEGFLVATTVSFNLCNVLQLCIIPTSCTPADSSQVIGNSEGWQGVTSSSIESHVKLHFSQILIFSQRCVALYRNFFC</sequence>